<dbReference type="Pfam" id="PF01590">
    <property type="entry name" value="GAF"/>
    <property type="match status" value="1"/>
</dbReference>
<dbReference type="InterPro" id="IPR036890">
    <property type="entry name" value="HATPase_C_sf"/>
</dbReference>
<comment type="catalytic activity">
    <reaction evidence="1">
        <text>ATP + protein L-histidine = ADP + protein N-phospho-L-histidine.</text>
        <dbReference type="EC" id="2.7.13.3"/>
    </reaction>
</comment>
<keyword evidence="4" id="KW-0808">Transferase</keyword>
<dbReference type="Gene3D" id="3.30.565.10">
    <property type="entry name" value="Histidine kinase-like ATPase, C-terminal domain"/>
    <property type="match status" value="1"/>
</dbReference>
<dbReference type="Pfam" id="PF00512">
    <property type="entry name" value="HisKA"/>
    <property type="match status" value="1"/>
</dbReference>
<dbReference type="RefSeq" id="WP_238247280.1">
    <property type="nucleotide sequence ID" value="NZ_BPQX01000007.1"/>
</dbReference>
<dbReference type="SUPFAM" id="SSF55781">
    <property type="entry name" value="GAF domain-like"/>
    <property type="match status" value="1"/>
</dbReference>
<dbReference type="PRINTS" id="PR00344">
    <property type="entry name" value="BCTRLSENSOR"/>
</dbReference>
<dbReference type="SUPFAM" id="SSF47384">
    <property type="entry name" value="Homodimeric domain of signal transducing histidine kinase"/>
    <property type="match status" value="1"/>
</dbReference>
<dbReference type="SUPFAM" id="SSF55874">
    <property type="entry name" value="ATPase domain of HSP90 chaperone/DNA topoisomerase II/histidine kinase"/>
    <property type="match status" value="1"/>
</dbReference>
<sequence>MPKELDLALRARALAELGILDTPPEPAFDDIALLASEVCGTPMALITLLDEDRQWFKARVGFEASETGLARSLCVHAAAEPGLTVIPDLRCDERTRANPSVEEADGLRFYAGAPLVTAGGQAVGTLCVLDREPRPQGLEPHQATAISVLARQVMAQIELRRAVRDLATRTETLRAQEGRLRTVFETIYQFQGLLARDGRLIDANAVSLRAVQRTLDEVVGRPFWDTPWFTETPGLPDRVRGWVDQVAAGRTVRDEVEATMLGRRRIFDFAMRPVLSTDGTVVGMVPEAVDVTERRDAEAQLRQSQKMEAVGQLTGGLAHDFNNMLAVIVGSLNLLQRRLDKGETDVGRYVDAALDGAGRAAALTHRLLAFSRLQPLAPVPVDANRMVADMHDLLVRTLGEDVRIETVLAAGLWKAHADPSQLENVILNLCVNARDAMPDGGRLTIETNNASIDDDYGRDHEASPGQYVLISVSDTGSGMPADVVARAFDPFFTTKPPGKGTGLGLSQVFGFIRQSNGHVKIYSEPGHGTTLKVYLPRYRGPEEAPATTVRSDVGEARGTETVLVVEDDERMRACSVESLRELGYDVSHAPGGDDAMRMIEAGRTFDLMFTDIVMPGMTGPELAERARGVLPKLRVLYTTGYARNAVMHNGTLEPGTNLLTKPYGIAELGARIRSVLDA</sequence>
<accession>A0ABU0HPY0</accession>
<dbReference type="PANTHER" id="PTHR43065">
    <property type="entry name" value="SENSOR HISTIDINE KINASE"/>
    <property type="match status" value="1"/>
</dbReference>
<dbReference type="InterPro" id="IPR001789">
    <property type="entry name" value="Sig_transdc_resp-reg_receiver"/>
</dbReference>
<dbReference type="PROSITE" id="PS50110">
    <property type="entry name" value="RESPONSE_REGULATORY"/>
    <property type="match status" value="1"/>
</dbReference>
<dbReference type="SMART" id="SM00388">
    <property type="entry name" value="HisKA"/>
    <property type="match status" value="1"/>
</dbReference>
<name>A0ABU0HPY0_9HYPH</name>
<dbReference type="InterPro" id="IPR013656">
    <property type="entry name" value="PAS_4"/>
</dbReference>
<evidence type="ECO:0000259" key="7">
    <source>
        <dbReference type="PROSITE" id="PS50109"/>
    </source>
</evidence>
<dbReference type="EC" id="2.7.13.3" evidence="2"/>
<dbReference type="InterPro" id="IPR003018">
    <property type="entry name" value="GAF"/>
</dbReference>
<evidence type="ECO:0000256" key="4">
    <source>
        <dbReference type="ARBA" id="ARBA00022679"/>
    </source>
</evidence>
<dbReference type="Gene3D" id="3.30.450.20">
    <property type="entry name" value="PAS domain"/>
    <property type="match status" value="1"/>
</dbReference>
<feature type="modified residue" description="4-aspartylphosphate" evidence="6">
    <location>
        <position position="611"/>
    </location>
</feature>
<feature type="domain" description="Response regulatory" evidence="8">
    <location>
        <begin position="561"/>
        <end position="676"/>
    </location>
</feature>
<dbReference type="InterPro" id="IPR003594">
    <property type="entry name" value="HATPase_dom"/>
</dbReference>
<dbReference type="InterPro" id="IPR011006">
    <property type="entry name" value="CheY-like_superfamily"/>
</dbReference>
<comment type="caution">
    <text evidence="10">The sequence shown here is derived from an EMBL/GenBank/DDBJ whole genome shotgun (WGS) entry which is preliminary data.</text>
</comment>
<proteinExistence type="predicted"/>
<keyword evidence="3 6" id="KW-0597">Phosphoprotein</keyword>
<dbReference type="SMART" id="SM00448">
    <property type="entry name" value="REC"/>
    <property type="match status" value="1"/>
</dbReference>
<dbReference type="InterPro" id="IPR005467">
    <property type="entry name" value="His_kinase_dom"/>
</dbReference>
<dbReference type="Pfam" id="PF08448">
    <property type="entry name" value="PAS_4"/>
    <property type="match status" value="1"/>
</dbReference>
<dbReference type="InterPro" id="IPR029016">
    <property type="entry name" value="GAF-like_dom_sf"/>
</dbReference>
<evidence type="ECO:0000256" key="6">
    <source>
        <dbReference type="PROSITE-ProRule" id="PRU00169"/>
    </source>
</evidence>
<dbReference type="Pfam" id="PF02518">
    <property type="entry name" value="HATPase_c"/>
    <property type="match status" value="1"/>
</dbReference>
<dbReference type="Pfam" id="PF00072">
    <property type="entry name" value="Response_reg"/>
    <property type="match status" value="1"/>
</dbReference>
<dbReference type="InterPro" id="IPR036097">
    <property type="entry name" value="HisK_dim/P_sf"/>
</dbReference>
<dbReference type="Gene3D" id="3.30.450.40">
    <property type="match status" value="1"/>
</dbReference>
<evidence type="ECO:0000256" key="5">
    <source>
        <dbReference type="ARBA" id="ARBA00022777"/>
    </source>
</evidence>
<evidence type="ECO:0000256" key="2">
    <source>
        <dbReference type="ARBA" id="ARBA00012438"/>
    </source>
</evidence>
<dbReference type="SUPFAM" id="SSF52172">
    <property type="entry name" value="CheY-like"/>
    <property type="match status" value="1"/>
</dbReference>
<dbReference type="Gene3D" id="3.40.50.2300">
    <property type="match status" value="1"/>
</dbReference>
<evidence type="ECO:0000313" key="11">
    <source>
        <dbReference type="Proteomes" id="UP001236369"/>
    </source>
</evidence>
<evidence type="ECO:0000259" key="8">
    <source>
        <dbReference type="PROSITE" id="PS50110"/>
    </source>
</evidence>
<feature type="domain" description="Histidine kinase" evidence="7">
    <location>
        <begin position="316"/>
        <end position="539"/>
    </location>
</feature>
<dbReference type="Gene3D" id="1.10.287.130">
    <property type="match status" value="1"/>
</dbReference>
<dbReference type="InterPro" id="IPR035965">
    <property type="entry name" value="PAS-like_dom_sf"/>
</dbReference>
<dbReference type="InterPro" id="IPR004358">
    <property type="entry name" value="Sig_transdc_His_kin-like_C"/>
</dbReference>
<dbReference type="SMART" id="SM00065">
    <property type="entry name" value="GAF"/>
    <property type="match status" value="1"/>
</dbReference>
<dbReference type="NCBIfam" id="TIGR00229">
    <property type="entry name" value="sensory_box"/>
    <property type="match status" value="1"/>
</dbReference>
<dbReference type="InterPro" id="IPR000014">
    <property type="entry name" value="PAS"/>
</dbReference>
<evidence type="ECO:0000256" key="3">
    <source>
        <dbReference type="ARBA" id="ARBA00022553"/>
    </source>
</evidence>
<dbReference type="PROSITE" id="PS50113">
    <property type="entry name" value="PAC"/>
    <property type="match status" value="1"/>
</dbReference>
<keyword evidence="11" id="KW-1185">Reference proteome</keyword>
<evidence type="ECO:0000256" key="1">
    <source>
        <dbReference type="ARBA" id="ARBA00000085"/>
    </source>
</evidence>
<keyword evidence="5" id="KW-0418">Kinase</keyword>
<dbReference type="SMART" id="SM00387">
    <property type="entry name" value="HATPase_c"/>
    <property type="match status" value="1"/>
</dbReference>
<reference evidence="10 11" key="1">
    <citation type="submission" date="2023-07" db="EMBL/GenBank/DDBJ databases">
        <title>Genomic Encyclopedia of Type Strains, Phase IV (KMG-IV): sequencing the most valuable type-strain genomes for metagenomic binning, comparative biology and taxonomic classification.</title>
        <authorList>
            <person name="Goeker M."/>
        </authorList>
    </citation>
    <scope>NUCLEOTIDE SEQUENCE [LARGE SCALE GENOMIC DNA]</scope>
    <source>
        <strain evidence="10 11">DSM 19562</strain>
    </source>
</reference>
<dbReference type="InterPro" id="IPR003661">
    <property type="entry name" value="HisK_dim/P_dom"/>
</dbReference>
<evidence type="ECO:0000313" key="10">
    <source>
        <dbReference type="EMBL" id="MDQ0444380.1"/>
    </source>
</evidence>
<dbReference type="PANTHER" id="PTHR43065:SF49">
    <property type="entry name" value="HISTIDINE KINASE"/>
    <property type="match status" value="1"/>
</dbReference>
<organism evidence="10 11">
    <name type="scientific">Methylobacterium persicinum</name>
    <dbReference type="NCBI Taxonomy" id="374426"/>
    <lineage>
        <taxon>Bacteria</taxon>
        <taxon>Pseudomonadati</taxon>
        <taxon>Pseudomonadota</taxon>
        <taxon>Alphaproteobacteria</taxon>
        <taxon>Hyphomicrobiales</taxon>
        <taxon>Methylobacteriaceae</taxon>
        <taxon>Methylobacterium</taxon>
    </lineage>
</organism>
<dbReference type="PROSITE" id="PS50109">
    <property type="entry name" value="HIS_KIN"/>
    <property type="match status" value="1"/>
</dbReference>
<gene>
    <name evidence="10" type="ORF">QO016_003890</name>
</gene>
<feature type="domain" description="PAC" evidence="9">
    <location>
        <begin position="250"/>
        <end position="303"/>
    </location>
</feature>
<protein>
    <recommendedName>
        <fullName evidence="2">histidine kinase</fullName>
        <ecNumber evidence="2">2.7.13.3</ecNumber>
    </recommendedName>
</protein>
<dbReference type="EMBL" id="JAUSVV010000011">
    <property type="protein sequence ID" value="MDQ0444380.1"/>
    <property type="molecule type" value="Genomic_DNA"/>
</dbReference>
<dbReference type="SUPFAM" id="SSF55785">
    <property type="entry name" value="PYP-like sensor domain (PAS domain)"/>
    <property type="match status" value="1"/>
</dbReference>
<evidence type="ECO:0000259" key="9">
    <source>
        <dbReference type="PROSITE" id="PS50113"/>
    </source>
</evidence>
<dbReference type="InterPro" id="IPR000700">
    <property type="entry name" value="PAS-assoc_C"/>
</dbReference>
<dbReference type="Proteomes" id="UP001236369">
    <property type="component" value="Unassembled WGS sequence"/>
</dbReference>